<name>A0A6L6HRP2_9RHOB</name>
<dbReference type="Proteomes" id="UP000481417">
    <property type="component" value="Unassembled WGS sequence"/>
</dbReference>
<dbReference type="Pfam" id="PF01590">
    <property type="entry name" value="GAF"/>
    <property type="match status" value="1"/>
</dbReference>
<dbReference type="InterPro" id="IPR029016">
    <property type="entry name" value="GAF-like_dom_sf"/>
</dbReference>
<evidence type="ECO:0000313" key="2">
    <source>
        <dbReference type="EMBL" id="MTD99947.1"/>
    </source>
</evidence>
<sequence>MEAQPHPRQADRLKELHDLDILDTPREEEFDAVVALAADLCEAPISVINLIDADRQWFKAEVGLGVRETPLDTSLCAHAILERDFLEIPDTRLDARMRDNPLCLGDGGLRFYAGALLRTDQGLPIGTLCILDTRPRSLTALQRRALRVLAGQVMAQIRLRQALRRAEAMRQEADHRVKNSLQAMASLIAIQARDAEPAVGAALDQVGRQVRSVATLHAMLNQHGGSDTVALQPYATGIGAILDDSMPAHLSVSVEAAPVMVTSAQAAAIGTIMNEFASNALKHAFPDGRAGRVSFAIRPDGDDSLRLVCADDGIGFDWDKVDRDASLGLRVMMATAETLGGALQPVDGGTGLTLALTFGIDRTINPA</sequence>
<proteinExistence type="predicted"/>
<feature type="domain" description="GAF" evidence="1">
    <location>
        <begin position="25"/>
        <end position="167"/>
    </location>
</feature>
<dbReference type="SUPFAM" id="SSF55874">
    <property type="entry name" value="ATPase domain of HSP90 chaperone/DNA topoisomerase II/histidine kinase"/>
    <property type="match status" value="1"/>
</dbReference>
<accession>A0A6L6HRP2</accession>
<keyword evidence="3" id="KW-1185">Reference proteome</keyword>
<organism evidence="2 3">
    <name type="scientific">Paracoccus lichenicola</name>
    <dbReference type="NCBI Taxonomy" id="2665644"/>
    <lineage>
        <taxon>Bacteria</taxon>
        <taxon>Pseudomonadati</taxon>
        <taxon>Pseudomonadota</taxon>
        <taxon>Alphaproteobacteria</taxon>
        <taxon>Rhodobacterales</taxon>
        <taxon>Paracoccaceae</taxon>
        <taxon>Paracoccus</taxon>
    </lineage>
</organism>
<dbReference type="Pfam" id="PF02518">
    <property type="entry name" value="HATPase_c"/>
    <property type="match status" value="1"/>
</dbReference>
<evidence type="ECO:0000313" key="3">
    <source>
        <dbReference type="Proteomes" id="UP000481417"/>
    </source>
</evidence>
<dbReference type="InterPro" id="IPR011495">
    <property type="entry name" value="Sig_transdc_His_kin_sub2_dim/P"/>
</dbReference>
<dbReference type="Gene3D" id="3.30.565.10">
    <property type="entry name" value="Histidine kinase-like ATPase, C-terminal domain"/>
    <property type="match status" value="1"/>
</dbReference>
<dbReference type="Gene3D" id="3.30.450.40">
    <property type="match status" value="1"/>
</dbReference>
<protein>
    <submittedName>
        <fullName evidence="2">GAF domain-containing protein</fullName>
    </submittedName>
</protein>
<dbReference type="EMBL" id="WMBT01000003">
    <property type="protein sequence ID" value="MTD99947.1"/>
    <property type="molecule type" value="Genomic_DNA"/>
</dbReference>
<comment type="caution">
    <text evidence="2">The sequence shown here is derived from an EMBL/GenBank/DDBJ whole genome shotgun (WGS) entry which is preliminary data.</text>
</comment>
<dbReference type="InterPro" id="IPR036890">
    <property type="entry name" value="HATPase_C_sf"/>
</dbReference>
<dbReference type="SMART" id="SM00065">
    <property type="entry name" value="GAF"/>
    <property type="match status" value="1"/>
</dbReference>
<dbReference type="RefSeq" id="WP_154764033.1">
    <property type="nucleotide sequence ID" value="NZ_WMBT01000003.1"/>
</dbReference>
<dbReference type="InterPro" id="IPR003018">
    <property type="entry name" value="GAF"/>
</dbReference>
<dbReference type="SUPFAM" id="SSF55781">
    <property type="entry name" value="GAF domain-like"/>
    <property type="match status" value="1"/>
</dbReference>
<dbReference type="AlphaFoldDB" id="A0A6L6HRP2"/>
<evidence type="ECO:0000259" key="1">
    <source>
        <dbReference type="SMART" id="SM00065"/>
    </source>
</evidence>
<dbReference type="PANTHER" id="PTHR43102:SF2">
    <property type="entry name" value="GAF DOMAIN-CONTAINING PROTEIN"/>
    <property type="match status" value="1"/>
</dbReference>
<gene>
    <name evidence="2" type="ORF">GIY56_06595</name>
</gene>
<dbReference type="PANTHER" id="PTHR43102">
    <property type="entry name" value="SLR1143 PROTEIN"/>
    <property type="match status" value="1"/>
</dbReference>
<dbReference type="InterPro" id="IPR003594">
    <property type="entry name" value="HATPase_dom"/>
</dbReference>
<dbReference type="Pfam" id="PF07568">
    <property type="entry name" value="HisKA_2"/>
    <property type="match status" value="1"/>
</dbReference>
<reference evidence="2 3" key="1">
    <citation type="submission" date="2019-11" db="EMBL/GenBank/DDBJ databases">
        <authorList>
            <person name="Lang L."/>
        </authorList>
    </citation>
    <scope>NUCLEOTIDE SEQUENCE [LARGE SCALE GENOMIC DNA]</scope>
    <source>
        <strain evidence="2 3">YIM 132242</strain>
    </source>
</reference>